<accession>K8EIA7</accession>
<evidence type="ECO:0008006" key="6">
    <source>
        <dbReference type="Google" id="ProtNLM"/>
    </source>
</evidence>
<dbReference type="EMBL" id="FO082271">
    <property type="protein sequence ID" value="CCO17756.1"/>
    <property type="molecule type" value="Genomic_DNA"/>
</dbReference>
<dbReference type="GeneID" id="19014029"/>
<evidence type="ECO:0000256" key="3">
    <source>
        <dbReference type="SAM" id="SignalP"/>
    </source>
</evidence>
<evidence type="ECO:0000313" key="4">
    <source>
        <dbReference type="EMBL" id="CCO17756.1"/>
    </source>
</evidence>
<dbReference type="RefSeq" id="XP_007511635.1">
    <property type="nucleotide sequence ID" value="XM_007511573.1"/>
</dbReference>
<evidence type="ECO:0000256" key="2">
    <source>
        <dbReference type="SAM" id="Phobius"/>
    </source>
</evidence>
<keyword evidence="3" id="KW-0732">Signal</keyword>
<gene>
    <name evidence="4" type="ORF">Bathy08g00500</name>
</gene>
<evidence type="ECO:0000256" key="1">
    <source>
        <dbReference type="SAM" id="MobiDB-lite"/>
    </source>
</evidence>
<keyword evidence="5" id="KW-1185">Reference proteome</keyword>
<reference evidence="4 5" key="1">
    <citation type="submission" date="2011-10" db="EMBL/GenBank/DDBJ databases">
        <authorList>
            <person name="Genoscope - CEA"/>
        </authorList>
    </citation>
    <scope>NUCLEOTIDE SEQUENCE [LARGE SCALE GENOMIC DNA]</scope>
    <source>
        <strain evidence="4 5">RCC 1105</strain>
    </source>
</reference>
<feature type="chain" id="PRO_5003919340" description="Transmembrane protein 242" evidence="3">
    <location>
        <begin position="20"/>
        <end position="233"/>
    </location>
</feature>
<name>K8EIA7_9CHLO</name>
<feature type="transmembrane region" description="Helical" evidence="2">
    <location>
        <begin position="43"/>
        <end position="59"/>
    </location>
</feature>
<feature type="transmembrane region" description="Helical" evidence="2">
    <location>
        <begin position="177"/>
        <end position="201"/>
    </location>
</feature>
<dbReference type="Proteomes" id="UP000198341">
    <property type="component" value="Chromosome 8"/>
</dbReference>
<feature type="transmembrane region" description="Helical" evidence="2">
    <location>
        <begin position="130"/>
        <end position="151"/>
    </location>
</feature>
<feature type="compositionally biased region" description="Polar residues" evidence="1">
    <location>
        <begin position="72"/>
        <end position="81"/>
    </location>
</feature>
<dbReference type="KEGG" id="bpg:Bathy08g00500"/>
<keyword evidence="2" id="KW-1133">Transmembrane helix</keyword>
<dbReference type="AlphaFoldDB" id="K8EIA7"/>
<evidence type="ECO:0000313" key="5">
    <source>
        <dbReference type="Proteomes" id="UP000198341"/>
    </source>
</evidence>
<keyword evidence="2" id="KW-0812">Transmembrane</keyword>
<keyword evidence="2" id="KW-0472">Membrane</keyword>
<organism evidence="4 5">
    <name type="scientific">Bathycoccus prasinos</name>
    <dbReference type="NCBI Taxonomy" id="41875"/>
    <lineage>
        <taxon>Eukaryota</taxon>
        <taxon>Viridiplantae</taxon>
        <taxon>Chlorophyta</taxon>
        <taxon>Mamiellophyceae</taxon>
        <taxon>Mamiellales</taxon>
        <taxon>Bathycoccaceae</taxon>
        <taxon>Bathycoccus</taxon>
    </lineage>
</organism>
<sequence length="233" mass="26424">MFLFLELFLSLIFVHSSLLSLLTFNSDVELFLLSQVSLRRYMLFWWWFSSSSPSVVVVSKKTNAKKKEGEVSSLSDSISNNEQQRRQEEEEEEEQTTKTKREGFRFIQSFIEADKDDDKKKYYQVSYPNLAISAALVTVFSSVFTASVVHWKNRKHKLERDLPIGVHAKASIQGLKALAVATGFSLSLVSVLFASTNYIGLWEKEHVGRRIESALRSVPGGEVFKGPSGRTKS</sequence>
<feature type="signal peptide" evidence="3">
    <location>
        <begin position="1"/>
        <end position="19"/>
    </location>
</feature>
<feature type="region of interest" description="Disordered" evidence="1">
    <location>
        <begin position="67"/>
        <end position="99"/>
    </location>
</feature>
<proteinExistence type="predicted"/>
<protein>
    <recommendedName>
        <fullName evidence="6">Transmembrane protein 242</fullName>
    </recommendedName>
</protein>